<protein>
    <recommendedName>
        <fullName evidence="9">Aconitate hydratase</fullName>
        <shortName evidence="9">Aconitase</shortName>
        <ecNumber evidence="9">4.2.1.3</ecNumber>
    </recommendedName>
</protein>
<evidence type="ECO:0000256" key="6">
    <source>
        <dbReference type="ARBA" id="ARBA00023014"/>
    </source>
</evidence>
<evidence type="ECO:0000256" key="2">
    <source>
        <dbReference type="ARBA" id="ARBA00004717"/>
    </source>
</evidence>
<dbReference type="PRINTS" id="PR00415">
    <property type="entry name" value="ACONITASE"/>
</dbReference>
<comment type="catalytic activity">
    <reaction evidence="8 9">
        <text>citrate = D-threo-isocitrate</text>
        <dbReference type="Rhea" id="RHEA:10336"/>
        <dbReference type="ChEBI" id="CHEBI:15562"/>
        <dbReference type="ChEBI" id="CHEBI:16947"/>
        <dbReference type="EC" id="4.2.1.3"/>
    </reaction>
</comment>
<dbReference type="InterPro" id="IPR015928">
    <property type="entry name" value="Aconitase/3IPM_dehydase_swvl"/>
</dbReference>
<comment type="cofactor">
    <cofactor evidence="1">
        <name>[4Fe-4S] cluster</name>
        <dbReference type="ChEBI" id="CHEBI:49883"/>
    </cofactor>
</comment>
<name>A0AAV3F3H7_9FLAO</name>
<dbReference type="NCBIfam" id="NF009520">
    <property type="entry name" value="PRK12881.1"/>
    <property type="match status" value="1"/>
</dbReference>
<dbReference type="Gene3D" id="3.20.19.10">
    <property type="entry name" value="Aconitase, domain 4"/>
    <property type="match status" value="1"/>
</dbReference>
<evidence type="ECO:0000256" key="8">
    <source>
        <dbReference type="ARBA" id="ARBA00023501"/>
    </source>
</evidence>
<evidence type="ECO:0000256" key="3">
    <source>
        <dbReference type="ARBA" id="ARBA00007185"/>
    </source>
</evidence>
<organism evidence="12 13">
    <name type="scientific">Myroides odoratimimus CIP 101113</name>
    <dbReference type="NCBI Taxonomy" id="883154"/>
    <lineage>
        <taxon>Bacteria</taxon>
        <taxon>Pseudomonadati</taxon>
        <taxon>Bacteroidota</taxon>
        <taxon>Flavobacteriia</taxon>
        <taxon>Flavobacteriales</taxon>
        <taxon>Flavobacteriaceae</taxon>
        <taxon>Myroides</taxon>
    </lineage>
</organism>
<evidence type="ECO:0000256" key="9">
    <source>
        <dbReference type="RuleBase" id="RU361275"/>
    </source>
</evidence>
<evidence type="ECO:0000256" key="7">
    <source>
        <dbReference type="ARBA" id="ARBA00023239"/>
    </source>
</evidence>
<dbReference type="Pfam" id="PF00330">
    <property type="entry name" value="Aconitase"/>
    <property type="match status" value="1"/>
</dbReference>
<keyword evidence="4" id="KW-0479">Metal-binding</keyword>
<dbReference type="PANTHER" id="PTHR11670">
    <property type="entry name" value="ACONITASE/IRON-RESPONSIVE ELEMENT FAMILY MEMBER"/>
    <property type="match status" value="1"/>
</dbReference>
<keyword evidence="5 9" id="KW-0408">Iron</keyword>
<dbReference type="InterPro" id="IPR000573">
    <property type="entry name" value="AconitaseA/IPMdHydase_ssu_swvl"/>
</dbReference>
<comment type="function">
    <text evidence="9">Catalyzes the isomerization of citrate to isocitrate via cis-aconitate.</text>
</comment>
<dbReference type="EMBL" id="AGEE01000017">
    <property type="protein sequence ID" value="EHO12569.1"/>
    <property type="molecule type" value="Genomic_DNA"/>
</dbReference>
<dbReference type="CDD" id="cd01586">
    <property type="entry name" value="AcnA_IRP"/>
    <property type="match status" value="1"/>
</dbReference>
<comment type="caution">
    <text evidence="12">The sequence shown here is derived from an EMBL/GenBank/DDBJ whole genome shotgun (WGS) entry which is preliminary data.</text>
</comment>
<dbReference type="GO" id="GO:0046872">
    <property type="term" value="F:metal ion binding"/>
    <property type="evidence" value="ECO:0007669"/>
    <property type="project" value="UniProtKB-KW"/>
</dbReference>
<dbReference type="InterPro" id="IPR018136">
    <property type="entry name" value="Aconitase_4Fe-4S_BS"/>
</dbReference>
<evidence type="ECO:0000259" key="10">
    <source>
        <dbReference type="Pfam" id="PF00330"/>
    </source>
</evidence>
<dbReference type="NCBIfam" id="NF006757">
    <property type="entry name" value="PRK09277.1"/>
    <property type="match status" value="1"/>
</dbReference>
<evidence type="ECO:0000313" key="12">
    <source>
        <dbReference type="EMBL" id="EHO12569.1"/>
    </source>
</evidence>
<dbReference type="EC" id="4.2.1.3" evidence="9"/>
<dbReference type="InterPro" id="IPR015931">
    <property type="entry name" value="Acnase/IPM_dHydase_lsu_aba_1/3"/>
</dbReference>
<dbReference type="InterPro" id="IPR036008">
    <property type="entry name" value="Aconitase_4Fe-4S_dom"/>
</dbReference>
<dbReference type="InterPro" id="IPR001030">
    <property type="entry name" value="Acoase/IPM_deHydtase_lsu_aba"/>
</dbReference>
<comment type="similarity">
    <text evidence="3 9">Belongs to the aconitase/IPM isomerase family.</text>
</comment>
<dbReference type="Proteomes" id="UP000004834">
    <property type="component" value="Unassembled WGS sequence"/>
</dbReference>
<keyword evidence="9" id="KW-0004">4Fe-4S</keyword>
<dbReference type="GO" id="GO:0003994">
    <property type="term" value="F:aconitate hydratase activity"/>
    <property type="evidence" value="ECO:0007669"/>
    <property type="project" value="UniProtKB-EC"/>
</dbReference>
<dbReference type="Gene3D" id="6.10.190.10">
    <property type="match status" value="1"/>
</dbReference>
<dbReference type="SUPFAM" id="SSF52016">
    <property type="entry name" value="LeuD/IlvD-like"/>
    <property type="match status" value="1"/>
</dbReference>
<dbReference type="GO" id="GO:0051539">
    <property type="term" value="F:4 iron, 4 sulfur cluster binding"/>
    <property type="evidence" value="ECO:0007669"/>
    <property type="project" value="UniProtKB-KW"/>
</dbReference>
<keyword evidence="7 9" id="KW-0456">Lyase</keyword>
<dbReference type="FunFam" id="3.20.19.10:FF:000001">
    <property type="entry name" value="Aconitate hydratase"/>
    <property type="match status" value="1"/>
</dbReference>
<dbReference type="RefSeq" id="WP_006263471.1">
    <property type="nucleotide sequence ID" value="NZ_JH590837.1"/>
</dbReference>
<feature type="domain" description="Aconitase/3-isopropylmalate dehydratase large subunit alpha/beta/alpha" evidence="10">
    <location>
        <begin position="58"/>
        <end position="578"/>
    </location>
</feature>
<dbReference type="InterPro" id="IPR044137">
    <property type="entry name" value="AcnA_IRP_Swivel"/>
</dbReference>
<evidence type="ECO:0000259" key="11">
    <source>
        <dbReference type="Pfam" id="PF00694"/>
    </source>
</evidence>
<evidence type="ECO:0000256" key="4">
    <source>
        <dbReference type="ARBA" id="ARBA00022723"/>
    </source>
</evidence>
<dbReference type="InterPro" id="IPR006249">
    <property type="entry name" value="Aconitase/IRP2"/>
</dbReference>
<sequence length="908" mass="101271">MTKYKIASLKELQDKGNNIERLPFSIRILLENVLRNHDGYVVTDEHLDTLVNWDPKGTDKDIPFKPARVLMQDFTGVPAVVDIASLRDEFIRQGKDGNKINPAIPVDLVIDHSVQVDYYGTDYSYKGNVEKEYERNSERYELLKWAQQELNNFTVVPPGMGICHQVNLEYLAKGVIERDGWAFPDTLVGTDSHTPMVNGIGVIAWGVGGIEAEAAMLGQPIYFTCPEVIGLKLTGKIPQGATATDMVLSITKILRQVGVVGKFVEVFGDGLDNLSVTDRATISNMSPEFGCTVTYFPIDNRTLDYMRATNRSEEQIKLVEDYCKDNMLWRTGKENIEYTTVIELDLNTLEPTVSGPKRPQDKILVKDLATSFSTLLEQEYNRTYTETKERREHAWLSEGGSGTEFAYEENKVTNPTTEVVKDSLRTVRIKQKNKEYVIGDGSIVIAAITSCTNTSNPEVMIGAGLVARKAIEKGLRTKSWVKTSLAPGSKVVTQYLQRSGLLEDLEALRFHTVGYGCTSCIGNSGPLPLPVAEAVTKGDLVVASVLSGNRNFEARVHPQVKMNFLMSPMLVVAYALVGRVDIDLINDPLDYDPNGQPVYLKDIWPTHEEIRAVINESLKQEDFEQVYSVIFEGEQDWKNLQAPTGQKFEWDQPSTYIRQAPFFENLPAQPKPIADVHNARVLLYLGDSVTTDHISPAGAFNESSAAGKYLLSQGVEPKDFNSYGSRRGNHEVMMRGTFANVRIKNKVAQREGGYSTYLPTNESLSVFDTAMKYQEDKTPLIILAGKEYGSGSSRDWAAKGTYLLGVKAVIAESFERIHRSNLIGMGIAPLQFLEGQTAESLGLTGKETFTITGIEQDLVPHKILEVKAVKENGETLSFQAKARFDSLIEIEYYKNDGILQYVLRDYLK</sequence>
<dbReference type="SUPFAM" id="SSF53732">
    <property type="entry name" value="Aconitase iron-sulfur domain"/>
    <property type="match status" value="1"/>
</dbReference>
<proteinExistence type="inferred from homology"/>
<reference evidence="12 13" key="1">
    <citation type="submission" date="2011-11" db="EMBL/GenBank/DDBJ databases">
        <title>The Genome Sequence of Myroides odoratimimus CIP 101113.</title>
        <authorList>
            <person name="Earl A."/>
            <person name="Ward D."/>
            <person name="Feldgarden M."/>
            <person name="Gevers D."/>
            <person name="Huys G."/>
            <person name="Young S.K."/>
            <person name="Zeng Q."/>
            <person name="Gargeya S."/>
            <person name="Fitzgerald M."/>
            <person name="Haas B."/>
            <person name="Abouelleil A."/>
            <person name="Alvarado L."/>
            <person name="Arachchi H.M."/>
            <person name="Berlin A."/>
            <person name="Brown A."/>
            <person name="Chapman S.B."/>
            <person name="Chen Z."/>
            <person name="Dunbar C."/>
            <person name="Freedman E."/>
            <person name="Gearin G."/>
            <person name="Goldberg J."/>
            <person name="Griggs A."/>
            <person name="Gujja S."/>
            <person name="Heiman D."/>
            <person name="Howarth C."/>
            <person name="Larson L."/>
            <person name="Lui A."/>
            <person name="MacDonald P.J.P."/>
            <person name="Montmayeur A."/>
            <person name="Murphy C."/>
            <person name="Neiman D."/>
            <person name="Pearson M."/>
            <person name="Priest M."/>
            <person name="Roberts A."/>
            <person name="Saif S."/>
            <person name="Shea T."/>
            <person name="Shenoy N."/>
            <person name="Sisk P."/>
            <person name="Stolte C."/>
            <person name="Sykes S."/>
            <person name="Wortman J."/>
            <person name="Nusbaum C."/>
            <person name="Birren B."/>
        </authorList>
    </citation>
    <scope>NUCLEOTIDE SEQUENCE [LARGE SCALE GENOMIC DNA]</scope>
    <source>
        <strain evidence="12 13">CIP 101113</strain>
    </source>
</reference>
<dbReference type="PROSITE" id="PS00450">
    <property type="entry name" value="ACONITASE_1"/>
    <property type="match status" value="1"/>
</dbReference>
<evidence type="ECO:0000256" key="5">
    <source>
        <dbReference type="ARBA" id="ARBA00023004"/>
    </source>
</evidence>
<dbReference type="Pfam" id="PF00694">
    <property type="entry name" value="Aconitase_C"/>
    <property type="match status" value="1"/>
</dbReference>
<gene>
    <name evidence="12" type="ORF">HMPREF9715_01724</name>
</gene>
<keyword evidence="6 9" id="KW-0411">Iron-sulfur</keyword>
<dbReference type="CDD" id="cd01580">
    <property type="entry name" value="AcnA_IRP_Swivel"/>
    <property type="match status" value="1"/>
</dbReference>
<dbReference type="NCBIfam" id="TIGR01341">
    <property type="entry name" value="aconitase_1"/>
    <property type="match status" value="1"/>
</dbReference>
<feature type="domain" description="Aconitase A/isopropylmalate dehydratase small subunit swivel" evidence="11">
    <location>
        <begin position="708"/>
        <end position="834"/>
    </location>
</feature>
<accession>A0AAV3F3H7</accession>
<evidence type="ECO:0000256" key="1">
    <source>
        <dbReference type="ARBA" id="ARBA00001966"/>
    </source>
</evidence>
<dbReference type="AlphaFoldDB" id="A0AAV3F3H7"/>
<evidence type="ECO:0000313" key="13">
    <source>
        <dbReference type="Proteomes" id="UP000004834"/>
    </source>
</evidence>
<dbReference type="Gene3D" id="3.30.499.10">
    <property type="entry name" value="Aconitase, domain 3"/>
    <property type="match status" value="2"/>
</dbReference>
<comment type="pathway">
    <text evidence="2">Carbohydrate metabolism; tricarboxylic acid cycle; isocitrate from oxaloacetate: step 2/2.</text>
</comment>